<evidence type="ECO:0000256" key="14">
    <source>
        <dbReference type="ARBA" id="ARBA00022989"/>
    </source>
</evidence>
<evidence type="ECO:0000256" key="18">
    <source>
        <dbReference type="ARBA" id="ARBA00048829"/>
    </source>
</evidence>
<evidence type="ECO:0000256" key="12">
    <source>
        <dbReference type="ARBA" id="ARBA00022824"/>
    </source>
</evidence>
<dbReference type="PANTHER" id="PTHR13872:SF48">
    <property type="entry name" value="DOLICHYL-DIPHOSPHOOLIGOSACCHARIDE--PROTEIN GLYCOSYLTRANSFERASE SUBUNIT STT3A"/>
    <property type="match status" value="1"/>
</dbReference>
<dbReference type="OrthoDB" id="10261066at2759"/>
<comment type="pathway">
    <text evidence="4">Protein modification; protein glycosylation.</text>
</comment>
<dbReference type="InterPro" id="IPR048307">
    <property type="entry name" value="STT3_N"/>
</dbReference>
<comment type="cofactor">
    <cofactor evidence="2">
        <name>Mg(2+)</name>
        <dbReference type="ChEBI" id="CHEBI:18420"/>
    </cofactor>
</comment>
<feature type="compositionally biased region" description="Basic and acidic residues" evidence="19">
    <location>
        <begin position="466"/>
        <end position="494"/>
    </location>
</feature>
<comment type="similarity">
    <text evidence="5">Belongs to the STT3 family.</text>
</comment>
<dbReference type="GO" id="GO:0004579">
    <property type="term" value="F:dolichyl-diphosphooligosaccharide-protein glycotransferase activity"/>
    <property type="evidence" value="ECO:0007669"/>
    <property type="project" value="UniProtKB-EC"/>
</dbReference>
<feature type="region of interest" description="Disordered" evidence="19">
    <location>
        <begin position="448"/>
        <end position="494"/>
    </location>
</feature>
<organism evidence="23 24">
    <name type="scientific">Parasponia andersonii</name>
    <name type="common">Sponia andersonii</name>
    <dbReference type="NCBI Taxonomy" id="3476"/>
    <lineage>
        <taxon>Eukaryota</taxon>
        <taxon>Viridiplantae</taxon>
        <taxon>Streptophyta</taxon>
        <taxon>Embryophyta</taxon>
        <taxon>Tracheophyta</taxon>
        <taxon>Spermatophyta</taxon>
        <taxon>Magnoliopsida</taxon>
        <taxon>eudicotyledons</taxon>
        <taxon>Gunneridae</taxon>
        <taxon>Pentapetalae</taxon>
        <taxon>rosids</taxon>
        <taxon>fabids</taxon>
        <taxon>Rosales</taxon>
        <taxon>Cannabaceae</taxon>
        <taxon>Parasponia</taxon>
    </lineage>
</organism>
<keyword evidence="13" id="KW-0460">Magnesium</keyword>
<comment type="caution">
    <text evidence="23">The sequence shown here is derived from an EMBL/GenBank/DDBJ whole genome shotgun (WGS) entry which is preliminary data.</text>
</comment>
<feature type="transmembrane region" description="Helical" evidence="20">
    <location>
        <begin position="20"/>
        <end position="41"/>
    </location>
</feature>
<feature type="domain" description="STT3/PglB/AglB core" evidence="22">
    <location>
        <begin position="577"/>
        <end position="636"/>
    </location>
</feature>
<dbReference type="PANTHER" id="PTHR13872">
    <property type="entry name" value="DOLICHYL-DIPHOSPHOOLIGOSACCHARIDE--PROTEIN GLYCOSYLTRANSFERASE SUBUNIT"/>
    <property type="match status" value="1"/>
</dbReference>
<keyword evidence="16" id="KW-0325">Glycoprotein</keyword>
<evidence type="ECO:0000256" key="19">
    <source>
        <dbReference type="SAM" id="MobiDB-lite"/>
    </source>
</evidence>
<comment type="catalytic activity">
    <reaction evidence="18">
        <text>a di-trans,poly-cis-dolichyl diphosphooligosaccharide + L-asparaginyl-[protein] = N(4)-(oligosaccharide-(1-&gt;4)-N-acetyl-beta-D-glucosaminyl-(1-&gt;4)-N-acetyl-beta-D-glucosaminyl)-L-asparaginyl-[protein] + a di-trans,poly-cis-dolichyl diphosphate + H(+)</text>
        <dbReference type="Rhea" id="RHEA:22980"/>
        <dbReference type="Rhea" id="RHEA-COMP:12804"/>
        <dbReference type="Rhea" id="RHEA-COMP:12805"/>
        <dbReference type="Rhea" id="RHEA-COMP:19506"/>
        <dbReference type="Rhea" id="RHEA-COMP:19509"/>
        <dbReference type="ChEBI" id="CHEBI:15378"/>
        <dbReference type="ChEBI" id="CHEBI:50347"/>
        <dbReference type="ChEBI" id="CHEBI:57497"/>
        <dbReference type="ChEBI" id="CHEBI:57570"/>
        <dbReference type="ChEBI" id="CHEBI:132529"/>
        <dbReference type="EC" id="2.4.99.18"/>
    </reaction>
</comment>
<dbReference type="Pfam" id="PF21436">
    <property type="entry name" value="STT3-PglB_core"/>
    <property type="match status" value="1"/>
</dbReference>
<dbReference type="InterPro" id="IPR003674">
    <property type="entry name" value="Oligo_trans_STT3"/>
</dbReference>
<feature type="transmembrane region" description="Helical" evidence="20">
    <location>
        <begin position="392"/>
        <end position="409"/>
    </location>
</feature>
<feature type="compositionally biased region" description="Low complexity" evidence="19">
    <location>
        <begin position="761"/>
        <end position="770"/>
    </location>
</feature>
<dbReference type="UniPathway" id="UPA00378"/>
<feature type="transmembrane region" description="Helical" evidence="20">
    <location>
        <begin position="270"/>
        <end position="288"/>
    </location>
</feature>
<protein>
    <recommendedName>
        <fullName evidence="7">dolichyl-diphosphooligosaccharide--protein glycotransferase</fullName>
        <ecNumber evidence="7">2.4.99.18</ecNumber>
    </recommendedName>
</protein>
<gene>
    <name evidence="23" type="ORF">PanWU01x14_139410</name>
</gene>
<keyword evidence="11" id="KW-0479">Metal-binding</keyword>
<evidence type="ECO:0000256" key="15">
    <source>
        <dbReference type="ARBA" id="ARBA00023136"/>
    </source>
</evidence>
<comment type="subcellular location">
    <subcellularLocation>
        <location evidence="3">Endoplasmic reticulum membrane</location>
        <topology evidence="3">Multi-pass membrane protein</topology>
    </subcellularLocation>
</comment>
<evidence type="ECO:0000259" key="22">
    <source>
        <dbReference type="Pfam" id="PF21436"/>
    </source>
</evidence>
<evidence type="ECO:0000313" key="23">
    <source>
        <dbReference type="EMBL" id="PON62241.1"/>
    </source>
</evidence>
<evidence type="ECO:0000256" key="11">
    <source>
        <dbReference type="ARBA" id="ARBA00022723"/>
    </source>
</evidence>
<reference evidence="24" key="1">
    <citation type="submission" date="2016-06" db="EMBL/GenBank/DDBJ databases">
        <title>Parallel loss of symbiosis genes in relatives of nitrogen-fixing non-legume Parasponia.</title>
        <authorList>
            <person name="Van Velzen R."/>
            <person name="Holmer R."/>
            <person name="Bu F."/>
            <person name="Rutten L."/>
            <person name="Van Zeijl A."/>
            <person name="Liu W."/>
            <person name="Santuari L."/>
            <person name="Cao Q."/>
            <person name="Sharma T."/>
            <person name="Shen D."/>
            <person name="Roswanjaya Y."/>
            <person name="Wardhani T."/>
            <person name="Kalhor M.S."/>
            <person name="Jansen J."/>
            <person name="Van den Hoogen J."/>
            <person name="Gungor B."/>
            <person name="Hartog M."/>
            <person name="Hontelez J."/>
            <person name="Verver J."/>
            <person name="Yang W.-C."/>
            <person name="Schijlen E."/>
            <person name="Repin R."/>
            <person name="Schilthuizen M."/>
            <person name="Schranz E."/>
            <person name="Heidstra R."/>
            <person name="Miyata K."/>
            <person name="Fedorova E."/>
            <person name="Kohlen W."/>
            <person name="Bisseling T."/>
            <person name="Smit S."/>
            <person name="Geurts R."/>
        </authorList>
    </citation>
    <scope>NUCLEOTIDE SEQUENCE [LARGE SCALE GENOMIC DNA]</scope>
    <source>
        <strain evidence="24">cv. WU1-14</strain>
    </source>
</reference>
<evidence type="ECO:0000256" key="4">
    <source>
        <dbReference type="ARBA" id="ARBA00004922"/>
    </source>
</evidence>
<dbReference type="GO" id="GO:0005789">
    <property type="term" value="C:endoplasmic reticulum membrane"/>
    <property type="evidence" value="ECO:0007669"/>
    <property type="project" value="UniProtKB-SubCell"/>
</dbReference>
<dbReference type="EMBL" id="JXTB01000114">
    <property type="protein sequence ID" value="PON62241.1"/>
    <property type="molecule type" value="Genomic_DNA"/>
</dbReference>
<feature type="transmembrane region" description="Helical" evidence="20">
    <location>
        <begin position="172"/>
        <end position="197"/>
    </location>
</feature>
<feature type="transmembrane region" description="Helical" evidence="20">
    <location>
        <begin position="508"/>
        <end position="532"/>
    </location>
</feature>
<dbReference type="Gene3D" id="3.40.50.12610">
    <property type="match status" value="1"/>
</dbReference>
<keyword evidence="8" id="KW-0328">Glycosyltransferase</keyword>
<keyword evidence="9 23" id="KW-0808">Transferase</keyword>
<dbReference type="GO" id="GO:0046872">
    <property type="term" value="F:metal ion binding"/>
    <property type="evidence" value="ECO:0007669"/>
    <property type="project" value="UniProtKB-KW"/>
</dbReference>
<sequence length="779" mass="86731">MAAAETFHGKTLRNAFGNVFSFFILILIGVLAFSIRLFSVIKYESVIHEFDPYFNYRVTQFLTKSGIYDFWNWFDDRTWYPLGRVIGGTVYPGLTLTAGTIWWFLNSLNVPLSVETVCVFTAPIFSAFASWATYLLTKEVKGTGAGLTAAALLAMVPSYISRSVAGSYDNEAVAIFALIFTFYLYIKTLNTGSLFYATLNAIAYFYMVCSWGGYTFIINLIPMHVLLCIVTGRYSSRLYIAYAPLVVLGTLLAALVPVVGFNAVMTSEHFASFLVFIIIHVVALVYYIKGVLSAKMFKVAVTLILSLGLIVCFAVMAVLIALVASSPTKGWSGRSLSLLDPTYASKYIPIIASVSEHQPPTWPSYFMDINVLAFLVPAGIIACFAPLSDASSFVVLYIVTSVYFSGVMVRLMLVLAPAACILSGIALSEAFEVFTRSIKFQLPGASVKPQVDAGETSSGSAIPENDVSKTDKTEDTLKERPARKNRKKDKEPVAVEKPSIKSKIEKRLLVLPLEASILAIFLLVLLGAFYVVHCVWAAAEAYSAPSIVLTSHSHDGLHVFDDFREAYAWLSHNTEVDDKVASWWDYGYQTTAMANRTVIVDNNTWNNTHIATVGTAMSSPEKAAWEIFNSLDVKYVLVVFGGLVGYPSDDINKFLWMVRIGGGVFPHIKEPDYLRDGQYRIDSQATPTMLNCLMYKLSYYRFVETDGKGFDRVRRTEIGKKYFKLTHFEEVFTTHHWMVRIYKLKPPKNRIRGKTKKSKSKSSGISPKRSGAGKKNPWH</sequence>
<accession>A0A2P5CMH9</accession>
<comment type="subunit">
    <text evidence="6">Component of the oligosaccharyltransferase (OST) complex.</text>
</comment>
<feature type="transmembrane region" description="Helical" evidence="20">
    <location>
        <begin position="239"/>
        <end position="264"/>
    </location>
</feature>
<evidence type="ECO:0000256" key="7">
    <source>
        <dbReference type="ARBA" id="ARBA00012605"/>
    </source>
</evidence>
<dbReference type="EC" id="2.4.99.18" evidence="7"/>
<evidence type="ECO:0000256" key="1">
    <source>
        <dbReference type="ARBA" id="ARBA00001936"/>
    </source>
</evidence>
<dbReference type="AlphaFoldDB" id="A0A2P5CMH9"/>
<evidence type="ECO:0000256" key="13">
    <source>
        <dbReference type="ARBA" id="ARBA00022842"/>
    </source>
</evidence>
<dbReference type="InterPro" id="IPR048999">
    <property type="entry name" value="STT3-PglB_core"/>
</dbReference>
<feature type="compositionally biased region" description="Basic residues" evidence="19">
    <location>
        <begin position="749"/>
        <end position="760"/>
    </location>
</feature>
<feature type="transmembrane region" description="Helical" evidence="20">
    <location>
        <begin position="117"/>
        <end position="136"/>
    </location>
</feature>
<evidence type="ECO:0000256" key="10">
    <source>
        <dbReference type="ARBA" id="ARBA00022692"/>
    </source>
</evidence>
<evidence type="ECO:0000256" key="20">
    <source>
        <dbReference type="SAM" id="Phobius"/>
    </source>
</evidence>
<evidence type="ECO:0000259" key="21">
    <source>
        <dbReference type="Pfam" id="PF02516"/>
    </source>
</evidence>
<evidence type="ECO:0000256" key="16">
    <source>
        <dbReference type="ARBA" id="ARBA00023180"/>
    </source>
</evidence>
<name>A0A2P5CMH9_PARAD</name>
<evidence type="ECO:0000256" key="5">
    <source>
        <dbReference type="ARBA" id="ARBA00010810"/>
    </source>
</evidence>
<dbReference type="Pfam" id="PF02516">
    <property type="entry name" value="STT3"/>
    <property type="match status" value="1"/>
</dbReference>
<dbReference type="FunFam" id="3.40.50.12610:FF:000002">
    <property type="entry name" value="dolichyl-diphosphooligosaccharide--protein glycosyltransferase subunit STT3A"/>
    <property type="match status" value="1"/>
</dbReference>
<comment type="cofactor">
    <cofactor evidence="1">
        <name>Mn(2+)</name>
        <dbReference type="ChEBI" id="CHEBI:29035"/>
    </cofactor>
</comment>
<evidence type="ECO:0000256" key="6">
    <source>
        <dbReference type="ARBA" id="ARBA00011157"/>
    </source>
</evidence>
<feature type="transmembrane region" description="Helical" evidence="20">
    <location>
        <begin position="300"/>
        <end position="324"/>
    </location>
</feature>
<feature type="region of interest" description="Disordered" evidence="19">
    <location>
        <begin position="749"/>
        <end position="779"/>
    </location>
</feature>
<keyword evidence="17" id="KW-0464">Manganese</keyword>
<evidence type="ECO:0000313" key="24">
    <source>
        <dbReference type="Proteomes" id="UP000237105"/>
    </source>
</evidence>
<feature type="transmembrane region" description="Helical" evidence="20">
    <location>
        <begin position="142"/>
        <end position="160"/>
    </location>
</feature>
<evidence type="ECO:0000256" key="2">
    <source>
        <dbReference type="ARBA" id="ARBA00001946"/>
    </source>
</evidence>
<keyword evidence="24" id="KW-1185">Reference proteome</keyword>
<keyword evidence="15 20" id="KW-0472">Membrane</keyword>
<keyword evidence="12" id="KW-0256">Endoplasmic reticulum</keyword>
<feature type="domain" description="Oligosaccharyl transferase STT3 N-terminal" evidence="21">
    <location>
        <begin position="19"/>
        <end position="422"/>
    </location>
</feature>
<dbReference type="Proteomes" id="UP000237105">
    <property type="component" value="Unassembled WGS sequence"/>
</dbReference>
<evidence type="ECO:0000256" key="3">
    <source>
        <dbReference type="ARBA" id="ARBA00004477"/>
    </source>
</evidence>
<feature type="transmembrane region" description="Helical" evidence="20">
    <location>
        <begin position="85"/>
        <end position="105"/>
    </location>
</feature>
<keyword evidence="10 20" id="KW-0812">Transmembrane</keyword>
<feature type="transmembrane region" description="Helical" evidence="20">
    <location>
        <begin position="203"/>
        <end position="227"/>
    </location>
</feature>
<feature type="transmembrane region" description="Helical" evidence="20">
    <location>
        <begin position="365"/>
        <end position="385"/>
    </location>
</feature>
<evidence type="ECO:0000256" key="17">
    <source>
        <dbReference type="ARBA" id="ARBA00023211"/>
    </source>
</evidence>
<dbReference type="STRING" id="3476.A0A2P5CMH9"/>
<evidence type="ECO:0000256" key="8">
    <source>
        <dbReference type="ARBA" id="ARBA00022676"/>
    </source>
</evidence>
<proteinExistence type="inferred from homology"/>
<evidence type="ECO:0000256" key="9">
    <source>
        <dbReference type="ARBA" id="ARBA00022679"/>
    </source>
</evidence>
<keyword evidence="14 20" id="KW-1133">Transmembrane helix</keyword>